<dbReference type="Proteomes" id="UP000242958">
    <property type="component" value="Unassembled WGS sequence"/>
</dbReference>
<protein>
    <submittedName>
        <fullName evidence="5">Cyclic nucleotide-binding protein</fullName>
    </submittedName>
</protein>
<dbReference type="InterPro" id="IPR012318">
    <property type="entry name" value="HTH_CRP"/>
</dbReference>
<proteinExistence type="predicted"/>
<comment type="caution">
    <text evidence="5">The sequence shown here is derived from an EMBL/GenBank/DDBJ whole genome shotgun (WGS) entry which is preliminary data.</text>
</comment>
<dbReference type="GO" id="GO:0006355">
    <property type="term" value="P:regulation of DNA-templated transcription"/>
    <property type="evidence" value="ECO:0007669"/>
    <property type="project" value="InterPro"/>
</dbReference>
<feature type="domain" description="Cyclic nucleotide-binding" evidence="4">
    <location>
        <begin position="13"/>
        <end position="108"/>
    </location>
</feature>
<evidence type="ECO:0000256" key="1">
    <source>
        <dbReference type="ARBA" id="ARBA00023015"/>
    </source>
</evidence>
<evidence type="ECO:0000256" key="3">
    <source>
        <dbReference type="ARBA" id="ARBA00023163"/>
    </source>
</evidence>
<dbReference type="InterPro" id="IPR000595">
    <property type="entry name" value="cNMP-bd_dom"/>
</dbReference>
<evidence type="ECO:0000313" key="5">
    <source>
        <dbReference type="EMBL" id="PNH21839.1"/>
    </source>
</evidence>
<evidence type="ECO:0000256" key="2">
    <source>
        <dbReference type="ARBA" id="ARBA00023125"/>
    </source>
</evidence>
<gene>
    <name evidence="5" type="ORF">CAL30_03945</name>
</gene>
<dbReference type="Pfam" id="PF13545">
    <property type="entry name" value="HTH_Crp_2"/>
    <property type="match status" value="1"/>
</dbReference>
<dbReference type="SMART" id="SM00419">
    <property type="entry name" value="HTH_CRP"/>
    <property type="match status" value="1"/>
</dbReference>
<dbReference type="InterPro" id="IPR018490">
    <property type="entry name" value="cNMP-bd_dom_sf"/>
</dbReference>
<dbReference type="SMART" id="SM00100">
    <property type="entry name" value="cNMP"/>
    <property type="match status" value="1"/>
</dbReference>
<keyword evidence="2" id="KW-0238">DNA-binding</keyword>
<evidence type="ECO:0000313" key="6">
    <source>
        <dbReference type="Proteomes" id="UP000242958"/>
    </source>
</evidence>
<evidence type="ECO:0000259" key="4">
    <source>
        <dbReference type="PROSITE" id="PS50042"/>
    </source>
</evidence>
<accession>A0A2J8BAP2</accession>
<dbReference type="GO" id="GO:0003677">
    <property type="term" value="F:DNA binding"/>
    <property type="evidence" value="ECO:0007669"/>
    <property type="project" value="UniProtKB-KW"/>
</dbReference>
<keyword evidence="1" id="KW-0805">Transcription regulation</keyword>
<dbReference type="InterPro" id="IPR036390">
    <property type="entry name" value="WH_DNA-bd_sf"/>
</dbReference>
<reference evidence="5 6" key="1">
    <citation type="submission" date="2017-05" db="EMBL/GenBank/DDBJ databases">
        <authorList>
            <person name="Song R."/>
            <person name="Chenine A.L."/>
            <person name="Ruprecht R.M."/>
        </authorList>
    </citation>
    <scope>NUCLEOTIDE SEQUENCE [LARGE SCALE GENOMIC DNA]</scope>
    <source>
        <strain evidence="5 6">KA00229</strain>
    </source>
</reference>
<dbReference type="EMBL" id="NFMF01000005">
    <property type="protein sequence ID" value="PNH21839.1"/>
    <property type="molecule type" value="Genomic_DNA"/>
</dbReference>
<dbReference type="AlphaFoldDB" id="A0A2J8BAP2"/>
<name>A0A2J8BAP2_9FIRM</name>
<organism evidence="5 6">
    <name type="scientific">Megasphaera hutchinsoni</name>
    <dbReference type="NCBI Taxonomy" id="1588748"/>
    <lineage>
        <taxon>Bacteria</taxon>
        <taxon>Bacillati</taxon>
        <taxon>Bacillota</taxon>
        <taxon>Negativicutes</taxon>
        <taxon>Veillonellales</taxon>
        <taxon>Veillonellaceae</taxon>
        <taxon>Megasphaera</taxon>
    </lineage>
</organism>
<dbReference type="InterPro" id="IPR014710">
    <property type="entry name" value="RmlC-like_jellyroll"/>
</dbReference>
<sequence>MNTWLGVLKQTPLFVGMTDEEIHTLQQLMGVRMQSYQKGEFVFFAGDHMESIGIVLSGAAHIIQEDYWGNRNILAHLAPTQMFGEAFACQPDREATVSVIAIEPTKILFFCILSLYSVDSSMGALQMRVWKNLVTLLAQKNEILTKKIRYLSQRSLRKKLMFYLSDEAMRQHSTSFSLPFNRQELADYLSVDRSALSSELSKMQKEGLLSYHKEAFTLHKIWDT</sequence>
<dbReference type="PROSITE" id="PS50042">
    <property type="entry name" value="CNMP_BINDING_3"/>
    <property type="match status" value="1"/>
</dbReference>
<keyword evidence="3" id="KW-0804">Transcription</keyword>
<dbReference type="SUPFAM" id="SSF46785">
    <property type="entry name" value="Winged helix' DNA-binding domain"/>
    <property type="match status" value="1"/>
</dbReference>
<dbReference type="CDD" id="cd00038">
    <property type="entry name" value="CAP_ED"/>
    <property type="match status" value="1"/>
</dbReference>
<dbReference type="Gene3D" id="2.60.120.10">
    <property type="entry name" value="Jelly Rolls"/>
    <property type="match status" value="1"/>
</dbReference>
<dbReference type="Pfam" id="PF00027">
    <property type="entry name" value="cNMP_binding"/>
    <property type="match status" value="1"/>
</dbReference>
<dbReference type="RefSeq" id="WP_102889374.1">
    <property type="nucleotide sequence ID" value="NZ_NFMF01000005.1"/>
</dbReference>
<dbReference type="SUPFAM" id="SSF51206">
    <property type="entry name" value="cAMP-binding domain-like"/>
    <property type="match status" value="1"/>
</dbReference>